<dbReference type="Pfam" id="PF10274">
    <property type="entry name" value="ParcG"/>
    <property type="match status" value="1"/>
</dbReference>
<evidence type="ECO:0000256" key="1">
    <source>
        <dbReference type="SAM" id="MobiDB-lite"/>
    </source>
</evidence>
<dbReference type="Proteomes" id="UP001381693">
    <property type="component" value="Unassembled WGS sequence"/>
</dbReference>
<evidence type="ECO:0000313" key="2">
    <source>
        <dbReference type="EMBL" id="KAK7063099.1"/>
    </source>
</evidence>
<dbReference type="InterPro" id="IPR019399">
    <property type="entry name" value="Parkin_co-regulated_protein"/>
</dbReference>
<accession>A0AAN9A030</accession>
<feature type="compositionally biased region" description="Low complexity" evidence="1">
    <location>
        <begin position="19"/>
        <end position="33"/>
    </location>
</feature>
<organism evidence="2 3">
    <name type="scientific">Halocaridina rubra</name>
    <name type="common">Hawaiian red shrimp</name>
    <dbReference type="NCBI Taxonomy" id="373956"/>
    <lineage>
        <taxon>Eukaryota</taxon>
        <taxon>Metazoa</taxon>
        <taxon>Ecdysozoa</taxon>
        <taxon>Arthropoda</taxon>
        <taxon>Crustacea</taxon>
        <taxon>Multicrustacea</taxon>
        <taxon>Malacostraca</taxon>
        <taxon>Eumalacostraca</taxon>
        <taxon>Eucarida</taxon>
        <taxon>Decapoda</taxon>
        <taxon>Pleocyemata</taxon>
        <taxon>Caridea</taxon>
        <taxon>Atyoidea</taxon>
        <taxon>Atyidae</taxon>
        <taxon>Halocaridina</taxon>
    </lineage>
</organism>
<feature type="compositionally biased region" description="Polar residues" evidence="1">
    <location>
        <begin position="34"/>
        <end position="47"/>
    </location>
</feature>
<dbReference type="EMBL" id="JAXCGZ010020946">
    <property type="protein sequence ID" value="KAK7063099.1"/>
    <property type="molecule type" value="Genomic_DNA"/>
</dbReference>
<name>A0AAN9A030_HALRR</name>
<evidence type="ECO:0000313" key="3">
    <source>
        <dbReference type="Proteomes" id="UP001381693"/>
    </source>
</evidence>
<comment type="caution">
    <text evidence="2">The sequence shown here is derived from an EMBL/GenBank/DDBJ whole genome shotgun (WGS) entry which is preliminary data.</text>
</comment>
<proteinExistence type="predicted"/>
<protein>
    <submittedName>
        <fullName evidence="2">Uncharacterized protein</fullName>
    </submittedName>
</protein>
<sequence length="171" mass="19229">MTSVKQLSSSEKRVPIRGRSQSQPARSRPPSARITTPNGETFSTGNARSRRGSDWGIHGVGRRRYHSAKSDELHRGSRRAPSSLMSCSTSRSVEAFTPASRMKGALVMGPPKLRVFRPRPASPTTFRRMYERGDVPVSLHHDHHGHTLRWKQMSFVPVLLRELEFSTENIA</sequence>
<reference evidence="2 3" key="1">
    <citation type="submission" date="2023-11" db="EMBL/GenBank/DDBJ databases">
        <title>Halocaridina rubra genome assembly.</title>
        <authorList>
            <person name="Smith C."/>
        </authorList>
    </citation>
    <scope>NUCLEOTIDE SEQUENCE [LARGE SCALE GENOMIC DNA]</scope>
    <source>
        <strain evidence="2">EP-1</strain>
        <tissue evidence="2">Whole</tissue>
    </source>
</reference>
<feature type="region of interest" description="Disordered" evidence="1">
    <location>
        <begin position="1"/>
        <end position="88"/>
    </location>
</feature>
<dbReference type="AlphaFoldDB" id="A0AAN9A030"/>
<keyword evidence="3" id="KW-1185">Reference proteome</keyword>
<gene>
    <name evidence="2" type="ORF">SK128_021239</name>
</gene>